<dbReference type="EMBL" id="JBBEUB010000001">
    <property type="protein sequence ID" value="MEJ2901162.1"/>
    <property type="molecule type" value="Genomic_DNA"/>
</dbReference>
<feature type="chain" id="PRO_5045609480" evidence="1">
    <location>
        <begin position="23"/>
        <end position="749"/>
    </location>
</feature>
<dbReference type="Gene3D" id="2.60.120.1390">
    <property type="match status" value="1"/>
</dbReference>
<evidence type="ECO:0000256" key="1">
    <source>
        <dbReference type="SAM" id="SignalP"/>
    </source>
</evidence>
<protein>
    <submittedName>
        <fullName evidence="2">DUF2961 domain-containing protein</fullName>
    </submittedName>
</protein>
<evidence type="ECO:0000313" key="2">
    <source>
        <dbReference type="EMBL" id="MEJ2901162.1"/>
    </source>
</evidence>
<name>A0ABU8NG35_9SPHI</name>
<dbReference type="Pfam" id="PF11175">
    <property type="entry name" value="DUF2961"/>
    <property type="match status" value="1"/>
</dbReference>
<dbReference type="Proteomes" id="UP001378956">
    <property type="component" value="Unassembled WGS sequence"/>
</dbReference>
<dbReference type="InterPro" id="IPR021345">
    <property type="entry name" value="DUF2961"/>
</dbReference>
<sequence length="749" mass="84972">MKKIISKCLLASLAVMSISANAQNVLSVPVGFDAYRKWDQLPLQRIGVRAYMRSTYDRTGGGSDASHFLFMNKEDENVTLSVKGKGILYFFRTNHWHGSPWHFKIDGIDNVVKETATSDPVNAIKTLKETAFIPNAAFPKPLGWTWGATKGADLIWVPMAFQDSMSIAYSRTFYGTGYYIYHLYANEQNLSQPIRSWNVNKTPDQDIVDLVNLSGKDIAPKNINAQQGQLKLNQKTITLATLKNPLSLVRAVKLSFPLSKAMDLERIHLKITWDDAAYPSVDAPLCLFFGAGTFFNREKKEFLVKGLPINIRYDYINNKVELACYYPMPFFKTAKFELTGIAPDNAEINYEIRYEKLKTASNRNAYFHATYKDIPKPDLGQDMTWLDTRGIEGHQQWSGSFLGTSFIFSHNANLNTLEGDPRFFFDDSKSPQAYGTGTEEWAGGGDYWGGENMTLPLAGHPCGSTEKKTAVNDKDLIQSAYRFLIADLMPFGNRAVINFEHSENVSQEHYEAVSYWYGMPSASLIKTDSIDIGKQDDELRHAYYSPEASKVETILSRYEWGPDKFPAGAWGLDLPKRIPGYKELIGKEIYPAHEEDGRHTSGISEFTVSMSPDNLGALLRRTLDYRYPNQTAEVYIAGNLSGRKIKEKDWKKAGIWYLAGSSTCMFSRPAGELAKRVYQIETSNRRFRDDEFLIPAKLTRGLSKLRVRIKFIPTIQQLYPGKDFPEQSVWSELRYQVYSYVLPQVKPIK</sequence>
<reference evidence="2 3" key="1">
    <citation type="submission" date="2024-03" db="EMBL/GenBank/DDBJ databases">
        <title>Sequence of Lycoming College Course Isolates.</title>
        <authorList>
            <person name="Plotts O."/>
            <person name="Newman J."/>
        </authorList>
    </citation>
    <scope>NUCLEOTIDE SEQUENCE [LARGE SCALE GENOMIC DNA]</scope>
    <source>
        <strain evidence="2 3">CJB-3</strain>
    </source>
</reference>
<comment type="caution">
    <text evidence="2">The sequence shown here is derived from an EMBL/GenBank/DDBJ whole genome shotgun (WGS) entry which is preliminary data.</text>
</comment>
<evidence type="ECO:0000313" key="3">
    <source>
        <dbReference type="Proteomes" id="UP001378956"/>
    </source>
</evidence>
<accession>A0ABU8NG35</accession>
<dbReference type="RefSeq" id="WP_288880283.1">
    <property type="nucleotide sequence ID" value="NZ_CBFGNQ010000004.1"/>
</dbReference>
<keyword evidence="1" id="KW-0732">Signal</keyword>
<organism evidence="2 3">
    <name type="scientific">Pedobacter panaciterrae</name>
    <dbReference type="NCBI Taxonomy" id="363849"/>
    <lineage>
        <taxon>Bacteria</taxon>
        <taxon>Pseudomonadati</taxon>
        <taxon>Bacteroidota</taxon>
        <taxon>Sphingobacteriia</taxon>
        <taxon>Sphingobacteriales</taxon>
        <taxon>Sphingobacteriaceae</taxon>
        <taxon>Pedobacter</taxon>
    </lineage>
</organism>
<keyword evidence="3" id="KW-1185">Reference proteome</keyword>
<gene>
    <name evidence="2" type="ORF">WAE58_01925</name>
</gene>
<proteinExistence type="predicted"/>
<feature type="signal peptide" evidence="1">
    <location>
        <begin position="1"/>
        <end position="22"/>
    </location>
</feature>